<keyword evidence="2" id="KW-0812">Transmembrane</keyword>
<accession>A0ABX6C0U9</accession>
<evidence type="ECO:0000313" key="3">
    <source>
        <dbReference type="EMBL" id="QFG02911.1"/>
    </source>
</evidence>
<gene>
    <name evidence="3" type="ORF">Tbon_06270</name>
</gene>
<keyword evidence="4" id="KW-1185">Reference proteome</keyword>
<dbReference type="Proteomes" id="UP000326331">
    <property type="component" value="Chromosome"/>
</dbReference>
<name>A0ABX6C0U9_9CHLR</name>
<feature type="region of interest" description="Disordered" evidence="1">
    <location>
        <begin position="14"/>
        <end position="55"/>
    </location>
</feature>
<keyword evidence="2" id="KW-1133">Transmembrane helix</keyword>
<evidence type="ECO:0000313" key="4">
    <source>
        <dbReference type="Proteomes" id="UP000326331"/>
    </source>
</evidence>
<feature type="transmembrane region" description="Helical" evidence="2">
    <location>
        <begin position="155"/>
        <end position="173"/>
    </location>
</feature>
<protein>
    <submittedName>
        <fullName evidence="3">DUF2568 domain-containing protein</fullName>
    </submittedName>
</protein>
<evidence type="ECO:0000256" key="2">
    <source>
        <dbReference type="SAM" id="Phobius"/>
    </source>
</evidence>
<evidence type="ECO:0000256" key="1">
    <source>
        <dbReference type="SAM" id="MobiDB-lite"/>
    </source>
</evidence>
<dbReference type="InterPro" id="IPR021214">
    <property type="entry name" value="DUF2568"/>
</dbReference>
<feature type="transmembrane region" description="Helical" evidence="2">
    <location>
        <begin position="92"/>
        <end position="112"/>
    </location>
</feature>
<dbReference type="Pfam" id="PF10823">
    <property type="entry name" value="DUF2568"/>
    <property type="match status" value="1"/>
</dbReference>
<feature type="transmembrane region" description="Helical" evidence="2">
    <location>
        <begin position="67"/>
        <end position="86"/>
    </location>
</feature>
<organism evidence="3 4">
    <name type="scientific">Tepidiforma bonchosmolovskayae</name>
    <dbReference type="NCBI Taxonomy" id="2601677"/>
    <lineage>
        <taxon>Bacteria</taxon>
        <taxon>Bacillati</taxon>
        <taxon>Chloroflexota</taxon>
        <taxon>Tepidiformia</taxon>
        <taxon>Tepidiformales</taxon>
        <taxon>Tepidiformaceae</taxon>
        <taxon>Tepidiforma</taxon>
    </lineage>
</organism>
<proteinExistence type="predicted"/>
<sequence>MRFVAGGRHRWSSVRPVPAASRHRIRPRRPPSRSCIVDLPPPREANDGRRTAEPGAGPRRVLNAIHLPLRFALEVAALAILGWWGSAADAPLPARVLLALLLPVAAAAVWGIFRVPNDPGPAVVAIPGPARLALEAALFAAATAALVQLRGMPAAGVFLALAVVDYALSWGRVMRLLGMG</sequence>
<feature type="compositionally biased region" description="Basic residues" evidence="1">
    <location>
        <begin position="21"/>
        <end position="31"/>
    </location>
</feature>
<keyword evidence="2" id="KW-0472">Membrane</keyword>
<dbReference type="EMBL" id="CP042829">
    <property type="protein sequence ID" value="QFG02911.1"/>
    <property type="molecule type" value="Genomic_DNA"/>
</dbReference>
<reference evidence="3 4" key="1">
    <citation type="submission" date="2019-10" db="EMBL/GenBank/DDBJ databases">
        <title>Thermopilla bonchosmolovskayae gen. nov., sp. nov., a moderately thermophilic Chloroflexi bacterium from a Chukotka hot spring (Arctic, Russia), representing a novel classis Thermopillaia, which include previously uncultivated lineage OLB14.</title>
        <authorList>
            <person name="Kochetkova T.V."/>
            <person name="Zayulina K.S."/>
            <person name="Zhigarkov V.S."/>
            <person name="Minaev N.V."/>
            <person name="Novikov A."/>
            <person name="Toshchakov S.V."/>
            <person name="Elcheninov A.G."/>
            <person name="Kublanov I.V."/>
        </authorList>
    </citation>
    <scope>NUCLEOTIDE SEQUENCE [LARGE SCALE GENOMIC DNA]</scope>
    <source>
        <strain evidence="3 4">3753O</strain>
    </source>
</reference>